<dbReference type="STRING" id="1123024.GCA_000423625_02838"/>
<comment type="caution">
    <text evidence="1">The sequence shown here is derived from an EMBL/GenBank/DDBJ whole genome shotgun (WGS) entry which is preliminary data.</text>
</comment>
<sequence length="111" mass="12060">MSDPTTMHGAHESRHLAALARELTYAAGVPLRDRYGFAASEESVLRIVAAVAAHPDDEDAADVIGSANFVGEIEIAEGYDTPTSEEYERRIVAALRPLVEQRRDAAVRGLR</sequence>
<dbReference type="Proteomes" id="UP000321328">
    <property type="component" value="Unassembled WGS sequence"/>
</dbReference>
<accession>A0A511D3R6</accession>
<name>A0A511D3R6_9PSEU</name>
<evidence type="ECO:0000313" key="1">
    <source>
        <dbReference type="EMBL" id="GEL19307.1"/>
    </source>
</evidence>
<reference evidence="1 2" key="1">
    <citation type="submission" date="2019-07" db="EMBL/GenBank/DDBJ databases">
        <title>Whole genome shotgun sequence of Pseudonocardia asaccharolytica NBRC 16224.</title>
        <authorList>
            <person name="Hosoyama A."/>
            <person name="Uohara A."/>
            <person name="Ohji S."/>
            <person name="Ichikawa N."/>
        </authorList>
    </citation>
    <scope>NUCLEOTIDE SEQUENCE [LARGE SCALE GENOMIC DNA]</scope>
    <source>
        <strain evidence="1 2">NBRC 16224</strain>
    </source>
</reference>
<dbReference type="RefSeq" id="WP_028930550.1">
    <property type="nucleotide sequence ID" value="NZ_AUII01000012.1"/>
</dbReference>
<organism evidence="1 2">
    <name type="scientific">Pseudonocardia asaccharolytica DSM 44247 = NBRC 16224</name>
    <dbReference type="NCBI Taxonomy" id="1123024"/>
    <lineage>
        <taxon>Bacteria</taxon>
        <taxon>Bacillati</taxon>
        <taxon>Actinomycetota</taxon>
        <taxon>Actinomycetes</taxon>
        <taxon>Pseudonocardiales</taxon>
        <taxon>Pseudonocardiaceae</taxon>
        <taxon>Pseudonocardia</taxon>
    </lineage>
</organism>
<dbReference type="EMBL" id="BJVI01000035">
    <property type="protein sequence ID" value="GEL19307.1"/>
    <property type="molecule type" value="Genomic_DNA"/>
</dbReference>
<protein>
    <submittedName>
        <fullName evidence="1">Uncharacterized protein</fullName>
    </submittedName>
</protein>
<dbReference type="AlphaFoldDB" id="A0A511D3R6"/>
<keyword evidence="2" id="KW-1185">Reference proteome</keyword>
<proteinExistence type="predicted"/>
<evidence type="ECO:0000313" key="2">
    <source>
        <dbReference type="Proteomes" id="UP000321328"/>
    </source>
</evidence>
<gene>
    <name evidence="1" type="ORF">PA7_31440</name>
</gene>